<keyword evidence="2" id="KW-0812">Transmembrane</keyword>
<reference evidence="3 4" key="1">
    <citation type="journal article" date="2013" name="Curr. Biol.">
        <title>The Genome of the Foraminiferan Reticulomyxa filosa.</title>
        <authorList>
            <person name="Glockner G."/>
            <person name="Hulsmann N."/>
            <person name="Schleicher M."/>
            <person name="Noegel A.A."/>
            <person name="Eichinger L."/>
            <person name="Gallinger C."/>
            <person name="Pawlowski J."/>
            <person name="Sierra R."/>
            <person name="Euteneuer U."/>
            <person name="Pillet L."/>
            <person name="Moustafa A."/>
            <person name="Platzer M."/>
            <person name="Groth M."/>
            <person name="Szafranski K."/>
            <person name="Schliwa M."/>
        </authorList>
    </citation>
    <scope>NUCLEOTIDE SEQUENCE [LARGE SCALE GENOMIC DNA]</scope>
</reference>
<proteinExistence type="predicted"/>
<dbReference type="Proteomes" id="UP000023152">
    <property type="component" value="Unassembled WGS sequence"/>
</dbReference>
<evidence type="ECO:0000256" key="1">
    <source>
        <dbReference type="SAM" id="Coils"/>
    </source>
</evidence>
<keyword evidence="1" id="KW-0175">Coiled coil</keyword>
<protein>
    <submittedName>
        <fullName evidence="3">Uncharacterized protein</fullName>
    </submittedName>
</protein>
<keyword evidence="4" id="KW-1185">Reference proteome</keyword>
<name>X6LBS6_RETFI</name>
<dbReference type="EMBL" id="ASPP01043897">
    <property type="protein sequence ID" value="ETN99447.1"/>
    <property type="molecule type" value="Genomic_DNA"/>
</dbReference>
<keyword evidence="2" id="KW-0472">Membrane</keyword>
<keyword evidence="2" id="KW-1133">Transmembrane helix</keyword>
<accession>X6LBS6</accession>
<feature type="coiled-coil region" evidence="1">
    <location>
        <begin position="82"/>
        <end position="109"/>
    </location>
</feature>
<feature type="transmembrane region" description="Helical" evidence="2">
    <location>
        <begin position="146"/>
        <end position="165"/>
    </location>
</feature>
<dbReference type="AlphaFoldDB" id="X6LBS6"/>
<evidence type="ECO:0000256" key="2">
    <source>
        <dbReference type="SAM" id="Phobius"/>
    </source>
</evidence>
<comment type="caution">
    <text evidence="3">The sequence shown here is derived from an EMBL/GenBank/DDBJ whole genome shotgun (WGS) entry which is preliminary data.</text>
</comment>
<organism evidence="3 4">
    <name type="scientific">Reticulomyxa filosa</name>
    <dbReference type="NCBI Taxonomy" id="46433"/>
    <lineage>
        <taxon>Eukaryota</taxon>
        <taxon>Sar</taxon>
        <taxon>Rhizaria</taxon>
        <taxon>Retaria</taxon>
        <taxon>Foraminifera</taxon>
        <taxon>Monothalamids</taxon>
        <taxon>Reticulomyxidae</taxon>
        <taxon>Reticulomyxa</taxon>
    </lineage>
</organism>
<evidence type="ECO:0000313" key="3">
    <source>
        <dbReference type="EMBL" id="ETN99447.1"/>
    </source>
</evidence>
<gene>
    <name evidence="3" type="ORF">RFI_38027</name>
</gene>
<sequence length="179" mass="21373">MYIELVNALCDWDNPWVTQFLQAVFDKCRKLENYTNDPSMKKVLYLQKVRQYLNPMIRDEKSNTELPSFDNLKEIIPFFYICKELISARNEEEEKLQELITQQQSLDEEQAKNSDVWKETKISDCKPIGSSVLPDIIDDETTTNKLFAIFLACIFHYYQFNFCIFKKKCKFQSIFMHFI</sequence>
<evidence type="ECO:0000313" key="4">
    <source>
        <dbReference type="Proteomes" id="UP000023152"/>
    </source>
</evidence>